<reference evidence="1 2" key="1">
    <citation type="submission" date="2023-11" db="EMBL/GenBank/DDBJ databases">
        <title>Halocaridina rubra genome assembly.</title>
        <authorList>
            <person name="Smith C."/>
        </authorList>
    </citation>
    <scope>NUCLEOTIDE SEQUENCE [LARGE SCALE GENOMIC DNA]</scope>
    <source>
        <strain evidence="1">EP-1</strain>
        <tissue evidence="1">Whole</tissue>
    </source>
</reference>
<dbReference type="AlphaFoldDB" id="A0AAN9ADW5"/>
<organism evidence="1 2">
    <name type="scientific">Halocaridina rubra</name>
    <name type="common">Hawaiian red shrimp</name>
    <dbReference type="NCBI Taxonomy" id="373956"/>
    <lineage>
        <taxon>Eukaryota</taxon>
        <taxon>Metazoa</taxon>
        <taxon>Ecdysozoa</taxon>
        <taxon>Arthropoda</taxon>
        <taxon>Crustacea</taxon>
        <taxon>Multicrustacea</taxon>
        <taxon>Malacostraca</taxon>
        <taxon>Eumalacostraca</taxon>
        <taxon>Eucarida</taxon>
        <taxon>Decapoda</taxon>
        <taxon>Pleocyemata</taxon>
        <taxon>Caridea</taxon>
        <taxon>Atyoidea</taxon>
        <taxon>Atyidae</taxon>
        <taxon>Halocaridina</taxon>
    </lineage>
</organism>
<comment type="caution">
    <text evidence="1">The sequence shown here is derived from an EMBL/GenBank/DDBJ whole genome shotgun (WGS) entry which is preliminary data.</text>
</comment>
<proteinExistence type="predicted"/>
<protein>
    <submittedName>
        <fullName evidence="1">Uncharacterized protein</fullName>
    </submittedName>
</protein>
<sequence>MRVWRKDSKRHLSVPVDDSKARWLGFYSAKPYAVKFKLAGRHFELGSVNEQLTTNASNSHLITAFKEHLIMIEFKRNQNVHL</sequence>
<keyword evidence="2" id="KW-1185">Reference proteome</keyword>
<dbReference type="Proteomes" id="UP001381693">
    <property type="component" value="Unassembled WGS sequence"/>
</dbReference>
<evidence type="ECO:0000313" key="2">
    <source>
        <dbReference type="Proteomes" id="UP001381693"/>
    </source>
</evidence>
<feature type="non-terminal residue" evidence="1">
    <location>
        <position position="1"/>
    </location>
</feature>
<gene>
    <name evidence="1" type="ORF">SK128_020075</name>
</gene>
<evidence type="ECO:0000313" key="1">
    <source>
        <dbReference type="EMBL" id="KAK7084729.1"/>
    </source>
</evidence>
<name>A0AAN9ADW5_HALRR</name>
<accession>A0AAN9ADW5</accession>
<dbReference type="EMBL" id="JAXCGZ010001996">
    <property type="protein sequence ID" value="KAK7084729.1"/>
    <property type="molecule type" value="Genomic_DNA"/>
</dbReference>